<dbReference type="Proteomes" id="UP001465668">
    <property type="component" value="Unassembled WGS sequence"/>
</dbReference>
<reference evidence="1 2" key="1">
    <citation type="submission" date="2024-02" db="EMBL/GenBank/DDBJ databases">
        <title>First draft genome assembly of two strains of Seiridium cardinale.</title>
        <authorList>
            <person name="Emiliani G."/>
            <person name="Scali E."/>
        </authorList>
    </citation>
    <scope>NUCLEOTIDE SEQUENCE [LARGE SCALE GENOMIC DNA]</scope>
    <source>
        <strain evidence="1 2">BM-138-000479</strain>
    </source>
</reference>
<keyword evidence="2" id="KW-1185">Reference proteome</keyword>
<protein>
    <submittedName>
        <fullName evidence="1">AAA+ ATPase domain-containing protein</fullName>
    </submittedName>
</protein>
<sequence>MCAKRSISTINGNIATGNSVQNYSIFNGDTYTNVTLRLEAPIEAFQKIVGLQPDPKIRKYLESWASSEANPEPQNPNGETLHEFLRQKRDHSSPEDDILRQRLFPALYPLKYQLRKAKGLYNNDGRSVIDAFEEAHIETLGKWFAAPESTILVINGCENREESKWTTNLLLELTILVDRAMKKLGDSNATTALVWHFCSQEAGPAPSRAHILVQDLIIQIIEAYPAKFEDPNKDGLTFENLAGVSKDISRLWDMLENLIRRAGIRTLVIMVDHIESMFNKYQEGEYPKFFGGLKKFLCSTEGNIMVKMVVTSRSLLKISYLHDLPYLWIEQLEPPIQTFYLE</sequence>
<name>A0ABR2Y384_9PEZI</name>
<evidence type="ECO:0000313" key="2">
    <source>
        <dbReference type="Proteomes" id="UP001465668"/>
    </source>
</evidence>
<comment type="caution">
    <text evidence="1">The sequence shown here is derived from an EMBL/GenBank/DDBJ whole genome shotgun (WGS) entry which is preliminary data.</text>
</comment>
<dbReference type="EMBL" id="JARVKM010000006">
    <property type="protein sequence ID" value="KAK9780548.1"/>
    <property type="molecule type" value="Genomic_DNA"/>
</dbReference>
<gene>
    <name evidence="1" type="ORF">SCAR479_02663</name>
</gene>
<proteinExistence type="predicted"/>
<organism evidence="1 2">
    <name type="scientific">Seiridium cardinale</name>
    <dbReference type="NCBI Taxonomy" id="138064"/>
    <lineage>
        <taxon>Eukaryota</taxon>
        <taxon>Fungi</taxon>
        <taxon>Dikarya</taxon>
        <taxon>Ascomycota</taxon>
        <taxon>Pezizomycotina</taxon>
        <taxon>Sordariomycetes</taxon>
        <taxon>Xylariomycetidae</taxon>
        <taxon>Amphisphaeriales</taxon>
        <taxon>Sporocadaceae</taxon>
        <taxon>Seiridium</taxon>
    </lineage>
</organism>
<accession>A0ABR2Y384</accession>
<evidence type="ECO:0000313" key="1">
    <source>
        <dbReference type="EMBL" id="KAK9780548.1"/>
    </source>
</evidence>